<feature type="domain" description="Helicase C-terminal" evidence="19">
    <location>
        <begin position="213"/>
        <end position="363"/>
    </location>
</feature>
<dbReference type="Gene3D" id="3.40.50.300">
    <property type="entry name" value="P-loop containing nucleotide triphosphate hydrolases"/>
    <property type="match status" value="2"/>
</dbReference>
<evidence type="ECO:0000256" key="10">
    <source>
        <dbReference type="ARBA" id="ARBA00022840"/>
    </source>
</evidence>
<comment type="catalytic activity">
    <reaction evidence="15">
        <text>Couples ATP hydrolysis with the unwinding of duplex DNA by translocating in the 3'-5' direction.</text>
        <dbReference type="EC" id="5.6.2.4"/>
    </reaction>
</comment>
<evidence type="ECO:0000256" key="8">
    <source>
        <dbReference type="ARBA" id="ARBA00022806"/>
    </source>
</evidence>
<evidence type="ECO:0000256" key="14">
    <source>
        <dbReference type="ARBA" id="ARBA00023235"/>
    </source>
</evidence>
<evidence type="ECO:0000256" key="7">
    <source>
        <dbReference type="ARBA" id="ARBA00022801"/>
    </source>
</evidence>
<evidence type="ECO:0000259" key="19">
    <source>
        <dbReference type="PROSITE" id="PS51194"/>
    </source>
</evidence>
<protein>
    <recommendedName>
        <fullName evidence="16">DNA helicase RecQ</fullName>
        <ecNumber evidence="16">5.6.2.4</ecNumber>
    </recommendedName>
</protein>
<dbReference type="PROSITE" id="PS51194">
    <property type="entry name" value="HELICASE_CTER"/>
    <property type="match status" value="1"/>
</dbReference>
<comment type="caution">
    <text evidence="20">The sequence shown here is derived from an EMBL/GenBank/DDBJ whole genome shotgun (WGS) entry which is preliminary data.</text>
</comment>
<comment type="cofactor">
    <cofactor evidence="2">
        <name>Zn(2+)</name>
        <dbReference type="ChEBI" id="CHEBI:29105"/>
    </cofactor>
</comment>
<dbReference type="InterPro" id="IPR027417">
    <property type="entry name" value="P-loop_NTPase"/>
</dbReference>
<gene>
    <name evidence="20" type="primary">recQ</name>
    <name evidence="20" type="ORF">POZ22_15870</name>
</gene>
<dbReference type="Gene3D" id="1.10.10.10">
    <property type="entry name" value="Winged helix-like DNA-binding domain superfamily/Winged helix DNA-binding domain"/>
    <property type="match status" value="1"/>
</dbReference>
<dbReference type="GO" id="GO:0043138">
    <property type="term" value="F:3'-5' DNA helicase activity"/>
    <property type="evidence" value="ECO:0007669"/>
    <property type="project" value="UniProtKB-EC"/>
</dbReference>
<evidence type="ECO:0000313" key="20">
    <source>
        <dbReference type="EMBL" id="MDC1856246.1"/>
    </source>
</evidence>
<dbReference type="GO" id="GO:0009432">
    <property type="term" value="P:SOS response"/>
    <property type="evidence" value="ECO:0007669"/>
    <property type="project" value="UniProtKB-UniRule"/>
</dbReference>
<dbReference type="SMART" id="SM00341">
    <property type="entry name" value="HRDC"/>
    <property type="match status" value="1"/>
</dbReference>
<sequence length="603" mass="67994">MLQTLKTYFGYDSFRPLQEDIIRHLIDRKDALVLMPTGGGKSICYQLPALLSEGTAVVVSPLISLMKDQVETLCANGIAAGALNSNNDETENASLRRACMEGKLKLLYISPEKLLAEANYLLRDMHISLFAIDEAHCISQWGHDFRPEYTQMGILHQLFPQVPIIALTATADKITREDIIKQLHLNQPRIFISSFDRPNLSLTVKRGYQQKEKSKAILDFIARHPGESGIIYCMSRSKTETVAQMLQKQGIKSAVYHAGLSPARRDEAQDDFINDRVQVVCATIAFGMGIDKSNVRWVIHYNLPKSIESFYQEIGRAGRDGMPSDTLLFYSLADLILLTKFATDSGQQSINLEKLQRMQQYAEADICRRRILLSYFGENTTCDCGNCDVCKNPPERFDGTIIVQKALSAIARSEQQIGTGILVDILRGNMSSEVTERGYHRLKTFGAGREVPARDWHDYLLQMLQLGYFEIAYNENNHLKITQSGTDVLFGRARALLVTIRREEAVQATRGRKRKATVPTKELPLGLPNKESGELFEALRTLRKRLADQEALPAYIVLSDKVLHLLSTSRPTTIEEFGNISGIGEYKKKKYGKEFVELIRKYS</sequence>
<dbReference type="GO" id="GO:0046872">
    <property type="term" value="F:metal ion binding"/>
    <property type="evidence" value="ECO:0007669"/>
    <property type="project" value="UniProtKB-KW"/>
</dbReference>
<evidence type="ECO:0000256" key="1">
    <source>
        <dbReference type="ARBA" id="ARBA00001946"/>
    </source>
</evidence>
<dbReference type="PROSITE" id="PS51192">
    <property type="entry name" value="HELICASE_ATP_BIND_1"/>
    <property type="match status" value="1"/>
</dbReference>
<dbReference type="GO" id="GO:0016787">
    <property type="term" value="F:hydrolase activity"/>
    <property type="evidence" value="ECO:0007669"/>
    <property type="project" value="UniProtKB-KW"/>
</dbReference>
<evidence type="ECO:0000256" key="15">
    <source>
        <dbReference type="ARBA" id="ARBA00034617"/>
    </source>
</evidence>
<keyword evidence="8 20" id="KW-0347">Helicase</keyword>
<dbReference type="NCBIfam" id="TIGR01389">
    <property type="entry name" value="recQ"/>
    <property type="match status" value="1"/>
</dbReference>
<evidence type="ECO:0000256" key="9">
    <source>
        <dbReference type="ARBA" id="ARBA00022833"/>
    </source>
</evidence>
<evidence type="ECO:0000256" key="5">
    <source>
        <dbReference type="ARBA" id="ARBA00022741"/>
    </source>
</evidence>
<dbReference type="GO" id="GO:0006310">
    <property type="term" value="P:DNA recombination"/>
    <property type="evidence" value="ECO:0007669"/>
    <property type="project" value="UniProtKB-UniRule"/>
</dbReference>
<dbReference type="InterPro" id="IPR014001">
    <property type="entry name" value="Helicase_ATP-bd"/>
</dbReference>
<dbReference type="InterPro" id="IPR002121">
    <property type="entry name" value="HRDC_dom"/>
</dbReference>
<dbReference type="SMART" id="SM00956">
    <property type="entry name" value="RQC"/>
    <property type="match status" value="1"/>
</dbReference>
<comment type="cofactor">
    <cofactor evidence="1">
        <name>Mg(2+)</name>
        <dbReference type="ChEBI" id="CHEBI:18420"/>
    </cofactor>
</comment>
<dbReference type="InterPro" id="IPR044876">
    <property type="entry name" value="HRDC_dom_sf"/>
</dbReference>
<dbReference type="EC" id="5.6.2.4" evidence="16"/>
<evidence type="ECO:0000256" key="2">
    <source>
        <dbReference type="ARBA" id="ARBA00001947"/>
    </source>
</evidence>
<dbReference type="PANTHER" id="PTHR13710">
    <property type="entry name" value="DNA HELICASE RECQ FAMILY MEMBER"/>
    <property type="match status" value="1"/>
</dbReference>
<keyword evidence="5" id="KW-0547">Nucleotide-binding</keyword>
<dbReference type="GO" id="GO:0005524">
    <property type="term" value="F:ATP binding"/>
    <property type="evidence" value="ECO:0007669"/>
    <property type="project" value="UniProtKB-KW"/>
</dbReference>
<dbReference type="FunFam" id="3.40.50.300:FF:000296">
    <property type="entry name" value="ATP-dependent DNA helicase RecQ"/>
    <property type="match status" value="1"/>
</dbReference>
<dbReference type="Pfam" id="PF00270">
    <property type="entry name" value="DEAD"/>
    <property type="match status" value="1"/>
</dbReference>
<keyword evidence="9" id="KW-0862">Zinc</keyword>
<dbReference type="InterPro" id="IPR004589">
    <property type="entry name" value="DNA_helicase_ATP-dep_RecQ"/>
</dbReference>
<reference evidence="20" key="1">
    <citation type="submission" date="2022-10" db="EMBL/GenBank/DDBJ databases">
        <title>Human gut microbiome strain richness.</title>
        <authorList>
            <person name="Chen-Liaw A."/>
        </authorList>
    </citation>
    <scope>NUCLEOTIDE SEQUENCE</scope>
    <source>
        <strain evidence="20">BSD2780061687st1_G10_BSD2780061687b_171204</strain>
    </source>
</reference>
<evidence type="ECO:0000256" key="6">
    <source>
        <dbReference type="ARBA" id="ARBA00022763"/>
    </source>
</evidence>
<dbReference type="GO" id="GO:0006281">
    <property type="term" value="P:DNA repair"/>
    <property type="evidence" value="ECO:0007669"/>
    <property type="project" value="UniProtKB-KW"/>
</dbReference>
<evidence type="ECO:0000256" key="16">
    <source>
        <dbReference type="NCBIfam" id="TIGR01389"/>
    </source>
</evidence>
<dbReference type="EMBL" id="JAQNSB010000026">
    <property type="protein sequence ID" value="MDC1856246.1"/>
    <property type="molecule type" value="Genomic_DNA"/>
</dbReference>
<organism evidence="20 21">
    <name type="scientific">Bacteroides uniformis</name>
    <dbReference type="NCBI Taxonomy" id="820"/>
    <lineage>
        <taxon>Bacteria</taxon>
        <taxon>Pseudomonadati</taxon>
        <taxon>Bacteroidota</taxon>
        <taxon>Bacteroidia</taxon>
        <taxon>Bacteroidales</taxon>
        <taxon>Bacteroidaceae</taxon>
        <taxon>Bacteroides</taxon>
    </lineage>
</organism>
<keyword evidence="11" id="KW-0238">DNA-binding</keyword>
<evidence type="ECO:0000259" key="18">
    <source>
        <dbReference type="PROSITE" id="PS51192"/>
    </source>
</evidence>
<dbReference type="NCBIfam" id="TIGR00614">
    <property type="entry name" value="recQ_fam"/>
    <property type="match status" value="1"/>
</dbReference>
<dbReference type="Proteomes" id="UP001214113">
    <property type="component" value="Unassembled WGS sequence"/>
</dbReference>
<evidence type="ECO:0000313" key="21">
    <source>
        <dbReference type="Proteomes" id="UP001214113"/>
    </source>
</evidence>
<dbReference type="SUPFAM" id="SSF47819">
    <property type="entry name" value="HRDC-like"/>
    <property type="match status" value="1"/>
</dbReference>
<dbReference type="SUPFAM" id="SSF46785">
    <property type="entry name" value="Winged helix' DNA-binding domain"/>
    <property type="match status" value="1"/>
</dbReference>
<dbReference type="InterPro" id="IPR011545">
    <property type="entry name" value="DEAD/DEAH_box_helicase_dom"/>
</dbReference>
<dbReference type="SUPFAM" id="SSF52540">
    <property type="entry name" value="P-loop containing nucleoside triphosphate hydrolases"/>
    <property type="match status" value="1"/>
</dbReference>
<dbReference type="InterPro" id="IPR032284">
    <property type="entry name" value="RecQ_Zn-bd"/>
</dbReference>
<dbReference type="Pfam" id="PF09382">
    <property type="entry name" value="RQC"/>
    <property type="match status" value="1"/>
</dbReference>
<dbReference type="InterPro" id="IPR006293">
    <property type="entry name" value="DNA_helicase_ATP-dep_RecQ_bac"/>
</dbReference>
<accession>A0AAW6GG73</accession>
<keyword evidence="13" id="KW-0234">DNA repair</keyword>
<keyword evidence="14" id="KW-0413">Isomerase</keyword>
<dbReference type="GO" id="GO:0043590">
    <property type="term" value="C:bacterial nucleoid"/>
    <property type="evidence" value="ECO:0007669"/>
    <property type="project" value="TreeGrafter"/>
</dbReference>
<dbReference type="InterPro" id="IPR018982">
    <property type="entry name" value="RQC_domain"/>
</dbReference>
<dbReference type="Pfam" id="PF00271">
    <property type="entry name" value="Helicase_C"/>
    <property type="match status" value="1"/>
</dbReference>
<evidence type="ECO:0000256" key="11">
    <source>
        <dbReference type="ARBA" id="ARBA00023125"/>
    </source>
</evidence>
<dbReference type="GO" id="GO:0006260">
    <property type="term" value="P:DNA replication"/>
    <property type="evidence" value="ECO:0007669"/>
    <property type="project" value="InterPro"/>
</dbReference>
<dbReference type="Pfam" id="PF16124">
    <property type="entry name" value="RecQ_Zn_bind"/>
    <property type="match status" value="1"/>
</dbReference>
<keyword evidence="10" id="KW-0067">ATP-binding</keyword>
<dbReference type="Pfam" id="PF00570">
    <property type="entry name" value="HRDC"/>
    <property type="match status" value="1"/>
</dbReference>
<dbReference type="InterPro" id="IPR036388">
    <property type="entry name" value="WH-like_DNA-bd_sf"/>
</dbReference>
<dbReference type="FunFam" id="3.40.50.300:FF:002465">
    <property type="entry name" value="ATP-dependent DNA helicase RecQ"/>
    <property type="match status" value="1"/>
</dbReference>
<dbReference type="InterPro" id="IPR010997">
    <property type="entry name" value="HRDC-like_sf"/>
</dbReference>
<dbReference type="AlphaFoldDB" id="A0AAW6GG73"/>
<dbReference type="SMART" id="SM00487">
    <property type="entry name" value="DEXDc"/>
    <property type="match status" value="1"/>
</dbReference>
<evidence type="ECO:0000256" key="12">
    <source>
        <dbReference type="ARBA" id="ARBA00023172"/>
    </source>
</evidence>
<dbReference type="CDD" id="cd17920">
    <property type="entry name" value="DEXHc_RecQ"/>
    <property type="match status" value="1"/>
</dbReference>
<dbReference type="RefSeq" id="WP_272195900.1">
    <property type="nucleotide sequence ID" value="NZ_JAQNSB010000026.1"/>
</dbReference>
<feature type="domain" description="HRDC" evidence="17">
    <location>
        <begin position="529"/>
        <end position="603"/>
    </location>
</feature>
<dbReference type="PANTHER" id="PTHR13710:SF105">
    <property type="entry name" value="ATP-DEPENDENT DNA HELICASE Q1"/>
    <property type="match status" value="1"/>
</dbReference>
<feature type="domain" description="Helicase ATP-binding" evidence="18">
    <location>
        <begin position="22"/>
        <end position="189"/>
    </location>
</feature>
<name>A0AAW6GG73_BACUN</name>
<dbReference type="GO" id="GO:0005737">
    <property type="term" value="C:cytoplasm"/>
    <property type="evidence" value="ECO:0007669"/>
    <property type="project" value="TreeGrafter"/>
</dbReference>
<evidence type="ECO:0000256" key="13">
    <source>
        <dbReference type="ARBA" id="ARBA00023204"/>
    </source>
</evidence>
<dbReference type="InterPro" id="IPR036390">
    <property type="entry name" value="WH_DNA-bd_sf"/>
</dbReference>
<evidence type="ECO:0000259" key="17">
    <source>
        <dbReference type="PROSITE" id="PS50967"/>
    </source>
</evidence>
<dbReference type="GO" id="GO:0009378">
    <property type="term" value="F:four-way junction helicase activity"/>
    <property type="evidence" value="ECO:0007669"/>
    <property type="project" value="TreeGrafter"/>
</dbReference>
<dbReference type="InterPro" id="IPR001650">
    <property type="entry name" value="Helicase_C-like"/>
</dbReference>
<keyword evidence="6" id="KW-0227">DNA damage</keyword>
<keyword evidence="7 20" id="KW-0378">Hydrolase</keyword>
<dbReference type="GO" id="GO:0030894">
    <property type="term" value="C:replisome"/>
    <property type="evidence" value="ECO:0007669"/>
    <property type="project" value="TreeGrafter"/>
</dbReference>
<dbReference type="CDD" id="cd18794">
    <property type="entry name" value="SF2_C_RecQ"/>
    <property type="match status" value="1"/>
</dbReference>
<dbReference type="Gene3D" id="1.10.150.80">
    <property type="entry name" value="HRDC domain"/>
    <property type="match status" value="1"/>
</dbReference>
<keyword evidence="4" id="KW-0479">Metal-binding</keyword>
<dbReference type="SMART" id="SM00490">
    <property type="entry name" value="HELICc"/>
    <property type="match status" value="1"/>
</dbReference>
<evidence type="ECO:0000256" key="4">
    <source>
        <dbReference type="ARBA" id="ARBA00022723"/>
    </source>
</evidence>
<dbReference type="PROSITE" id="PS50967">
    <property type="entry name" value="HRDC"/>
    <property type="match status" value="1"/>
</dbReference>
<keyword evidence="12" id="KW-0233">DNA recombination</keyword>
<evidence type="ECO:0000256" key="3">
    <source>
        <dbReference type="ARBA" id="ARBA00005446"/>
    </source>
</evidence>
<proteinExistence type="inferred from homology"/>
<comment type="similarity">
    <text evidence="3">Belongs to the helicase family. RecQ subfamily.</text>
</comment>
<dbReference type="GO" id="GO:0003677">
    <property type="term" value="F:DNA binding"/>
    <property type="evidence" value="ECO:0007669"/>
    <property type="project" value="UniProtKB-KW"/>
</dbReference>